<dbReference type="RefSeq" id="XP_033691786.1">
    <property type="nucleotide sequence ID" value="XM_033831810.1"/>
</dbReference>
<gene>
    <name evidence="2" type="ORF">BU26DRAFT_546025</name>
</gene>
<dbReference type="AlphaFoldDB" id="A0A6A6J3J5"/>
<dbReference type="GeneID" id="54585140"/>
<dbReference type="Proteomes" id="UP000800094">
    <property type="component" value="Unassembled WGS sequence"/>
</dbReference>
<protein>
    <submittedName>
        <fullName evidence="2">Uncharacterized protein</fullName>
    </submittedName>
</protein>
<name>A0A6A6J3J5_9PLEO</name>
<evidence type="ECO:0000256" key="1">
    <source>
        <dbReference type="SAM" id="MobiDB-lite"/>
    </source>
</evidence>
<accession>A0A6A6J3J5</accession>
<sequence length="333" mass="37452">MTGHIMRQPDDRIVTAPKAAQSWSANFIAESVVVSSSWSTKKGVIRQTSGTPPLIGPGPRPESGVTMCWRVLSQASLSSFHYGANLPQLWFSVTLQSSFDSLGQHVGYRTNNVVRPHSAHHTSVYTFESLIECHSRHDASPMSYTSLLQLQLKHISMSSSSEPPFKPPPVVECVSQEHCLGFGKRVHVPNKICAECLKRHDPQELRICANNNQEAITLVDEELSRKQETKRNIEARGRYLCAFEDPDYEHCRWRRRDLNLRGTRTDCGVVRRKGAACEKCWGRYLQKIGIVQYFTPTGLCHEEADKAAQEQSESKSMTEEADDDDVEGYNTTA</sequence>
<evidence type="ECO:0000313" key="2">
    <source>
        <dbReference type="EMBL" id="KAF2256782.1"/>
    </source>
</evidence>
<evidence type="ECO:0000313" key="3">
    <source>
        <dbReference type="Proteomes" id="UP000800094"/>
    </source>
</evidence>
<feature type="compositionally biased region" description="Basic and acidic residues" evidence="1">
    <location>
        <begin position="304"/>
        <end position="318"/>
    </location>
</feature>
<organism evidence="2 3">
    <name type="scientific">Trematosphaeria pertusa</name>
    <dbReference type="NCBI Taxonomy" id="390896"/>
    <lineage>
        <taxon>Eukaryota</taxon>
        <taxon>Fungi</taxon>
        <taxon>Dikarya</taxon>
        <taxon>Ascomycota</taxon>
        <taxon>Pezizomycotina</taxon>
        <taxon>Dothideomycetes</taxon>
        <taxon>Pleosporomycetidae</taxon>
        <taxon>Pleosporales</taxon>
        <taxon>Massarineae</taxon>
        <taxon>Trematosphaeriaceae</taxon>
        <taxon>Trematosphaeria</taxon>
    </lineage>
</organism>
<proteinExistence type="predicted"/>
<keyword evidence="3" id="KW-1185">Reference proteome</keyword>
<dbReference type="EMBL" id="ML987189">
    <property type="protein sequence ID" value="KAF2256782.1"/>
    <property type="molecule type" value="Genomic_DNA"/>
</dbReference>
<dbReference type="OrthoDB" id="3775988at2759"/>
<feature type="region of interest" description="Disordered" evidence="1">
    <location>
        <begin position="304"/>
        <end position="333"/>
    </location>
</feature>
<reference evidence="2" key="1">
    <citation type="journal article" date="2020" name="Stud. Mycol.">
        <title>101 Dothideomycetes genomes: a test case for predicting lifestyles and emergence of pathogens.</title>
        <authorList>
            <person name="Haridas S."/>
            <person name="Albert R."/>
            <person name="Binder M."/>
            <person name="Bloem J."/>
            <person name="Labutti K."/>
            <person name="Salamov A."/>
            <person name="Andreopoulos B."/>
            <person name="Baker S."/>
            <person name="Barry K."/>
            <person name="Bills G."/>
            <person name="Bluhm B."/>
            <person name="Cannon C."/>
            <person name="Castanera R."/>
            <person name="Culley D."/>
            <person name="Daum C."/>
            <person name="Ezra D."/>
            <person name="Gonzalez J."/>
            <person name="Henrissat B."/>
            <person name="Kuo A."/>
            <person name="Liang C."/>
            <person name="Lipzen A."/>
            <person name="Lutzoni F."/>
            <person name="Magnuson J."/>
            <person name="Mondo S."/>
            <person name="Nolan M."/>
            <person name="Ohm R."/>
            <person name="Pangilinan J."/>
            <person name="Park H.-J."/>
            <person name="Ramirez L."/>
            <person name="Alfaro M."/>
            <person name="Sun H."/>
            <person name="Tritt A."/>
            <person name="Yoshinaga Y."/>
            <person name="Zwiers L.-H."/>
            <person name="Turgeon B."/>
            <person name="Goodwin S."/>
            <person name="Spatafora J."/>
            <person name="Crous P."/>
            <person name="Grigoriev I."/>
        </authorList>
    </citation>
    <scope>NUCLEOTIDE SEQUENCE</scope>
    <source>
        <strain evidence="2">CBS 122368</strain>
    </source>
</reference>